<dbReference type="InterPro" id="IPR050471">
    <property type="entry name" value="AB_hydrolase"/>
</dbReference>
<dbReference type="PANTHER" id="PTHR43433">
    <property type="entry name" value="HYDROLASE, ALPHA/BETA FOLD FAMILY PROTEIN"/>
    <property type="match status" value="1"/>
</dbReference>
<dbReference type="AlphaFoldDB" id="A0A0R1WN18"/>
<dbReference type="GO" id="GO:0016787">
    <property type="term" value="F:hydrolase activity"/>
    <property type="evidence" value="ECO:0007669"/>
    <property type="project" value="UniProtKB-KW"/>
</dbReference>
<dbReference type="eggNOG" id="COG2267">
    <property type="taxonomic scope" value="Bacteria"/>
</dbReference>
<accession>A0A0R1WN18</accession>
<dbReference type="OrthoDB" id="9773293at2"/>
<proteinExistence type="predicted"/>
<evidence type="ECO:0000259" key="1">
    <source>
        <dbReference type="Pfam" id="PF00561"/>
    </source>
</evidence>
<dbReference type="Proteomes" id="UP000051054">
    <property type="component" value="Unassembled WGS sequence"/>
</dbReference>
<dbReference type="PATRIC" id="fig|1423755.3.peg.526"/>
<dbReference type="Pfam" id="PF00561">
    <property type="entry name" value="Abhydrolase_1"/>
    <property type="match status" value="1"/>
</dbReference>
<dbReference type="InterPro" id="IPR029058">
    <property type="entry name" value="AB_hydrolase_fold"/>
</dbReference>
<feature type="domain" description="AB hydrolase-1" evidence="1">
    <location>
        <begin position="31"/>
        <end position="262"/>
    </location>
</feature>
<dbReference type="SUPFAM" id="SSF53474">
    <property type="entry name" value="alpha/beta-Hydrolases"/>
    <property type="match status" value="1"/>
</dbReference>
<dbReference type="PANTHER" id="PTHR43433:SF5">
    <property type="entry name" value="AB HYDROLASE-1 DOMAIN-CONTAINING PROTEIN"/>
    <property type="match status" value="1"/>
</dbReference>
<evidence type="ECO:0000313" key="3">
    <source>
        <dbReference type="Proteomes" id="UP000051054"/>
    </source>
</evidence>
<dbReference type="EMBL" id="AZGD01000087">
    <property type="protein sequence ID" value="KRM19182.1"/>
    <property type="molecule type" value="Genomic_DNA"/>
</dbReference>
<name>A0A0R1WN18_9LACO</name>
<keyword evidence="2" id="KW-0378">Hydrolase</keyword>
<protein>
    <submittedName>
        <fullName evidence="2">Hydrolase, alpha beta fold family protein</fullName>
    </submittedName>
</protein>
<keyword evidence="3" id="KW-1185">Reference proteome</keyword>
<dbReference type="PRINTS" id="PR00111">
    <property type="entry name" value="ABHYDROLASE"/>
</dbReference>
<dbReference type="InterPro" id="IPR000073">
    <property type="entry name" value="AB_hydrolase_1"/>
</dbReference>
<dbReference type="RefSeq" id="WP_025022295.1">
    <property type="nucleotide sequence ID" value="NZ_AZGD01000087.1"/>
</dbReference>
<evidence type="ECO:0000313" key="2">
    <source>
        <dbReference type="EMBL" id="KRM19182.1"/>
    </source>
</evidence>
<gene>
    <name evidence="2" type="ORF">FC40_GL000475</name>
</gene>
<dbReference type="Gene3D" id="3.40.50.1820">
    <property type="entry name" value="alpha/beta hydrolase"/>
    <property type="match status" value="1"/>
</dbReference>
<comment type="caution">
    <text evidence="2">The sequence shown here is derived from an EMBL/GenBank/DDBJ whole genome shotgun (WGS) entry which is preliminary data.</text>
</comment>
<sequence>MSYITTKNQFIEVNKQQIAYRILNEPAAGKPLVMLTHLAATMDNWDPKLIDLLAQSRTIIVVDLPGVGESQGKVATSIEAMAKQALDFIESLGYGKIDLLGLSMGGMIAQELVRLKSELVDHLILVGTAPRGGLEVDQVTKKTFKYMLKAMVTFQDPKRYIFYPHDKHGRKIAHTILNKMKSRTKENRDQPMKVTSFMRQLKAINAWGKKFPDDLAFIKQQTLIVNGDKDMEVPTQNSYQMHEKIANSQLIIYKHAGHGSIFQYADEFVQTLNGFLEN</sequence>
<dbReference type="STRING" id="1423755.FC40_GL000475"/>
<reference evidence="2 3" key="1">
    <citation type="journal article" date="2015" name="Genome Announc.">
        <title>Expanding the biotechnology potential of lactobacilli through comparative genomics of 213 strains and associated genera.</title>
        <authorList>
            <person name="Sun Z."/>
            <person name="Harris H.M."/>
            <person name="McCann A."/>
            <person name="Guo C."/>
            <person name="Argimon S."/>
            <person name="Zhang W."/>
            <person name="Yang X."/>
            <person name="Jeffery I.B."/>
            <person name="Cooney J.C."/>
            <person name="Kagawa T.F."/>
            <person name="Liu W."/>
            <person name="Song Y."/>
            <person name="Salvetti E."/>
            <person name="Wrobel A."/>
            <person name="Rasinkangas P."/>
            <person name="Parkhill J."/>
            <person name="Rea M.C."/>
            <person name="O'Sullivan O."/>
            <person name="Ritari J."/>
            <person name="Douillard F.P."/>
            <person name="Paul Ross R."/>
            <person name="Yang R."/>
            <person name="Briner A.E."/>
            <person name="Felis G.E."/>
            <person name="de Vos W.M."/>
            <person name="Barrangou R."/>
            <person name="Klaenhammer T.R."/>
            <person name="Caufield P.W."/>
            <person name="Cui Y."/>
            <person name="Zhang H."/>
            <person name="O'Toole P.W."/>
        </authorList>
    </citation>
    <scope>NUCLEOTIDE SEQUENCE [LARGE SCALE GENOMIC DNA]</scope>
    <source>
        <strain evidence="2 3">DSM 18933</strain>
    </source>
</reference>
<organism evidence="2 3">
    <name type="scientific">Ligilactobacillus hayakitensis DSM 18933 = JCM 14209</name>
    <dbReference type="NCBI Taxonomy" id="1423755"/>
    <lineage>
        <taxon>Bacteria</taxon>
        <taxon>Bacillati</taxon>
        <taxon>Bacillota</taxon>
        <taxon>Bacilli</taxon>
        <taxon>Lactobacillales</taxon>
        <taxon>Lactobacillaceae</taxon>
        <taxon>Ligilactobacillus</taxon>
    </lineage>
</organism>